<dbReference type="AlphaFoldDB" id="A0ABD2ZGJ8"/>
<evidence type="ECO:0000313" key="2">
    <source>
        <dbReference type="Proteomes" id="UP001630127"/>
    </source>
</evidence>
<comment type="caution">
    <text evidence="1">The sequence shown here is derived from an EMBL/GenBank/DDBJ whole genome shotgun (WGS) entry which is preliminary data.</text>
</comment>
<evidence type="ECO:0000313" key="1">
    <source>
        <dbReference type="EMBL" id="KAL3517395.1"/>
    </source>
</evidence>
<reference evidence="1 2" key="1">
    <citation type="submission" date="2024-11" db="EMBL/GenBank/DDBJ databases">
        <title>A near-complete genome assembly of Cinchona calisaya.</title>
        <authorList>
            <person name="Lian D.C."/>
            <person name="Zhao X.W."/>
            <person name="Wei L."/>
        </authorList>
    </citation>
    <scope>NUCLEOTIDE SEQUENCE [LARGE SCALE GENOMIC DNA]</scope>
    <source>
        <tissue evidence="1">Nenye</tissue>
    </source>
</reference>
<accession>A0ABD2ZGJ8</accession>
<keyword evidence="2" id="KW-1185">Reference proteome</keyword>
<proteinExistence type="predicted"/>
<gene>
    <name evidence="1" type="ORF">ACH5RR_019984</name>
</gene>
<protein>
    <submittedName>
        <fullName evidence="1">Uncharacterized protein</fullName>
    </submittedName>
</protein>
<name>A0ABD2ZGJ8_9GENT</name>
<dbReference type="Proteomes" id="UP001630127">
    <property type="component" value="Unassembled WGS sequence"/>
</dbReference>
<sequence length="101" mass="10711">MRGFLQSSFPGMHAPDKVCGMLASVSLSDSCCCCWLLFVKVSAPASAATQNMAADAATATAAVANIRNEDVQIADADDGSLLELIFPVFTCPLFWHIVLDE</sequence>
<organism evidence="1 2">
    <name type="scientific">Cinchona calisaya</name>
    <dbReference type="NCBI Taxonomy" id="153742"/>
    <lineage>
        <taxon>Eukaryota</taxon>
        <taxon>Viridiplantae</taxon>
        <taxon>Streptophyta</taxon>
        <taxon>Embryophyta</taxon>
        <taxon>Tracheophyta</taxon>
        <taxon>Spermatophyta</taxon>
        <taxon>Magnoliopsida</taxon>
        <taxon>eudicotyledons</taxon>
        <taxon>Gunneridae</taxon>
        <taxon>Pentapetalae</taxon>
        <taxon>asterids</taxon>
        <taxon>lamiids</taxon>
        <taxon>Gentianales</taxon>
        <taxon>Rubiaceae</taxon>
        <taxon>Cinchonoideae</taxon>
        <taxon>Cinchoneae</taxon>
        <taxon>Cinchona</taxon>
    </lineage>
</organism>
<dbReference type="EMBL" id="JBJUIK010000009">
    <property type="protein sequence ID" value="KAL3517395.1"/>
    <property type="molecule type" value="Genomic_DNA"/>
</dbReference>